<evidence type="ECO:0000313" key="2">
    <source>
        <dbReference type="Proteomes" id="UP000317178"/>
    </source>
</evidence>
<dbReference type="KEGG" id="plon:Pla110_44260"/>
<keyword evidence="2" id="KW-1185">Reference proteome</keyword>
<dbReference type="AlphaFoldDB" id="A0A518CTW3"/>
<dbReference type="Proteomes" id="UP000317178">
    <property type="component" value="Chromosome"/>
</dbReference>
<dbReference type="EMBL" id="CP036281">
    <property type="protein sequence ID" value="QDU82665.1"/>
    <property type="molecule type" value="Genomic_DNA"/>
</dbReference>
<evidence type="ECO:0000313" key="1">
    <source>
        <dbReference type="EMBL" id="QDU82665.1"/>
    </source>
</evidence>
<proteinExistence type="predicted"/>
<reference evidence="1 2" key="1">
    <citation type="submission" date="2019-02" db="EMBL/GenBank/DDBJ databases">
        <title>Deep-cultivation of Planctomycetes and their phenomic and genomic characterization uncovers novel biology.</title>
        <authorList>
            <person name="Wiegand S."/>
            <person name="Jogler M."/>
            <person name="Boedeker C."/>
            <person name="Pinto D."/>
            <person name="Vollmers J."/>
            <person name="Rivas-Marin E."/>
            <person name="Kohn T."/>
            <person name="Peeters S.H."/>
            <person name="Heuer A."/>
            <person name="Rast P."/>
            <person name="Oberbeckmann S."/>
            <person name="Bunk B."/>
            <person name="Jeske O."/>
            <person name="Meyerdierks A."/>
            <person name="Storesund J.E."/>
            <person name="Kallscheuer N."/>
            <person name="Luecker S."/>
            <person name="Lage O.M."/>
            <person name="Pohl T."/>
            <person name="Merkel B.J."/>
            <person name="Hornburger P."/>
            <person name="Mueller R.-W."/>
            <person name="Bruemmer F."/>
            <person name="Labrenz M."/>
            <person name="Spormann A.M."/>
            <person name="Op den Camp H."/>
            <person name="Overmann J."/>
            <person name="Amann R."/>
            <person name="Jetten M.S.M."/>
            <person name="Mascher T."/>
            <person name="Medema M.H."/>
            <person name="Devos D.P."/>
            <person name="Kaster A.-K."/>
            <person name="Ovreas L."/>
            <person name="Rohde M."/>
            <person name="Galperin M.Y."/>
            <person name="Jogler C."/>
        </authorList>
    </citation>
    <scope>NUCLEOTIDE SEQUENCE [LARGE SCALE GENOMIC DNA]</scope>
    <source>
        <strain evidence="1 2">Pla110</strain>
    </source>
</reference>
<organism evidence="1 2">
    <name type="scientific">Polystyrenella longa</name>
    <dbReference type="NCBI Taxonomy" id="2528007"/>
    <lineage>
        <taxon>Bacteria</taxon>
        <taxon>Pseudomonadati</taxon>
        <taxon>Planctomycetota</taxon>
        <taxon>Planctomycetia</taxon>
        <taxon>Planctomycetales</taxon>
        <taxon>Planctomycetaceae</taxon>
        <taxon>Polystyrenella</taxon>
    </lineage>
</organism>
<protein>
    <submittedName>
        <fullName evidence="1">Uncharacterized protein</fullName>
    </submittedName>
</protein>
<name>A0A518CTW3_9PLAN</name>
<accession>A0A518CTW3</accession>
<gene>
    <name evidence="1" type="ORF">Pla110_44260</name>
</gene>
<sequence>MWWPTFLPRDGGVHDSVRRVKMGDLEGSGAGPLGAKIPGGVRLTPGFLSKWGVKGWFFFLLGRGWF</sequence>